<comment type="caution">
    <text evidence="1">The sequence shown here is derived from an EMBL/GenBank/DDBJ whole genome shotgun (WGS) entry which is preliminary data.</text>
</comment>
<evidence type="ECO:0000313" key="1">
    <source>
        <dbReference type="EMBL" id="CAB5326884.1"/>
    </source>
</evidence>
<name>A0A916DYP4_9GLOM</name>
<dbReference type="Proteomes" id="UP000684084">
    <property type="component" value="Unassembled WGS sequence"/>
</dbReference>
<dbReference type="OrthoDB" id="10381228at2759"/>
<dbReference type="EMBL" id="CAGKOT010000003">
    <property type="protein sequence ID" value="CAB5326884.1"/>
    <property type="molecule type" value="Genomic_DNA"/>
</dbReference>
<protein>
    <submittedName>
        <fullName evidence="1">Uncharacterized protein</fullName>
    </submittedName>
</protein>
<gene>
    <name evidence="1" type="ORF">CHRIB12_LOCUS2649</name>
</gene>
<sequence length="214" mass="25510">MGLLMYQTMEEIAFPSVQEFKAFNPSKLCLFLKNKFKDEIETFHYFEILEQEKVSGKSFMLLTREHIQGPPYDFPLGSILLIEELIRKLKSQEEKFSPYFEILKQQVINGKNFKLLTKRQLEDAPFKFPVGTILLIEDLIEKLKSLEEFIKWLPNFHVRYNGITKKSNNCKRYRIVRFKMFRKLLETRHHLTRIEKPCILNEREQPSCSVISVV</sequence>
<evidence type="ECO:0000313" key="2">
    <source>
        <dbReference type="Proteomes" id="UP000684084"/>
    </source>
</evidence>
<proteinExistence type="predicted"/>
<dbReference type="AlphaFoldDB" id="A0A916DYP4"/>
<organism evidence="1 2">
    <name type="scientific">Rhizophagus irregularis</name>
    <dbReference type="NCBI Taxonomy" id="588596"/>
    <lineage>
        <taxon>Eukaryota</taxon>
        <taxon>Fungi</taxon>
        <taxon>Fungi incertae sedis</taxon>
        <taxon>Mucoromycota</taxon>
        <taxon>Glomeromycotina</taxon>
        <taxon>Glomeromycetes</taxon>
        <taxon>Glomerales</taxon>
        <taxon>Glomeraceae</taxon>
        <taxon>Rhizophagus</taxon>
    </lineage>
</organism>
<reference evidence="1" key="1">
    <citation type="submission" date="2020-05" db="EMBL/GenBank/DDBJ databases">
        <authorList>
            <person name="Rincon C."/>
            <person name="Sanders R I."/>
            <person name="Robbins C."/>
            <person name="Chaturvedi A."/>
        </authorList>
    </citation>
    <scope>NUCLEOTIDE SEQUENCE</scope>
    <source>
        <strain evidence="1">CHB12</strain>
    </source>
</reference>
<dbReference type="VEuPathDB" id="FungiDB:RhiirFUN_026764"/>
<accession>A0A916DYP4</accession>